<gene>
    <name evidence="2" type="ORF">SMD11_0313</name>
</gene>
<name>A0A1Z2KVC2_9ACTN</name>
<feature type="compositionally biased region" description="Basic and acidic residues" evidence="1">
    <location>
        <begin position="73"/>
        <end position="94"/>
    </location>
</feature>
<reference evidence="2 3" key="1">
    <citation type="submission" date="2017-06" db="EMBL/GenBank/DDBJ databases">
        <title>Streptomyces albireticuli Genome sequencing and assembly.</title>
        <authorList>
            <person name="Wang Y."/>
            <person name="Du B."/>
            <person name="Ding Y."/>
            <person name="Liu H."/>
            <person name="Hou Q."/>
            <person name="Liu K."/>
            <person name="Yao L."/>
            <person name="Wang C."/>
        </authorList>
    </citation>
    <scope>NUCLEOTIDE SEQUENCE [LARGE SCALE GENOMIC DNA]</scope>
    <source>
        <strain evidence="2 3">MDJK11</strain>
    </source>
</reference>
<proteinExistence type="predicted"/>
<dbReference type="Proteomes" id="UP000195755">
    <property type="component" value="Chromosome"/>
</dbReference>
<dbReference type="AlphaFoldDB" id="A0A1Z2KVC2"/>
<organism evidence="2 3">
    <name type="scientific">Streptomyces albireticuli</name>
    <dbReference type="NCBI Taxonomy" id="1940"/>
    <lineage>
        <taxon>Bacteria</taxon>
        <taxon>Bacillati</taxon>
        <taxon>Actinomycetota</taxon>
        <taxon>Actinomycetes</taxon>
        <taxon>Kitasatosporales</taxon>
        <taxon>Streptomycetaceae</taxon>
        <taxon>Streptomyces</taxon>
    </lineage>
</organism>
<dbReference type="EMBL" id="CP021744">
    <property type="protein sequence ID" value="ARZ65979.1"/>
    <property type="molecule type" value="Genomic_DNA"/>
</dbReference>
<evidence type="ECO:0008006" key="4">
    <source>
        <dbReference type="Google" id="ProtNLM"/>
    </source>
</evidence>
<protein>
    <recommendedName>
        <fullName evidence="4">PknH-like extracellular domain-containing protein</fullName>
    </recommendedName>
</protein>
<dbReference type="KEGG" id="salj:SMD11_0313"/>
<accession>A0A1Z2KVC2</accession>
<evidence type="ECO:0000313" key="3">
    <source>
        <dbReference type="Proteomes" id="UP000195755"/>
    </source>
</evidence>
<feature type="region of interest" description="Disordered" evidence="1">
    <location>
        <begin position="14"/>
        <end position="101"/>
    </location>
</feature>
<evidence type="ECO:0000313" key="2">
    <source>
        <dbReference type="EMBL" id="ARZ65979.1"/>
    </source>
</evidence>
<sequence>MLLAVCAVGLASAGCGGGPAEPHKEARPASADAAQRDKRPDPDTVLDAGGLRKALPDLRSMPTGWTTGVQPLDARDVPEEKRCQEDKESRDCYRHRSSGQVQYKAPGDSGSVYISLLAYADRQRATTAFKDWSRGSVGSRPMSVPAVGNESAAVAQPGAAYATPSTEMTVRVGTVIVRMTYQDARKNENSAQVLLALARMQAQRLWQAEEGQDPSATAALG</sequence>
<evidence type="ECO:0000256" key="1">
    <source>
        <dbReference type="SAM" id="MobiDB-lite"/>
    </source>
</evidence>